<keyword evidence="9" id="KW-1185">Reference proteome</keyword>
<gene>
    <name evidence="8" type="ORF">ASCRUDRAFT_22240</name>
</gene>
<comment type="subcellular location">
    <subcellularLocation>
        <location evidence="1">Nucleus</location>
    </subcellularLocation>
</comment>
<dbReference type="PANTHER" id="PTHR13831">
    <property type="entry name" value="MEMBER OF THE HIR1 FAMILY OF WD-REPEAT PROTEINS"/>
    <property type="match status" value="1"/>
</dbReference>
<keyword evidence="5" id="KW-0539">Nucleus</keyword>
<feature type="non-terminal residue" evidence="8">
    <location>
        <position position="485"/>
    </location>
</feature>
<dbReference type="GeneID" id="30963368"/>
<dbReference type="Pfam" id="PF07569">
    <property type="entry name" value="Hira"/>
    <property type="match status" value="1"/>
</dbReference>
<dbReference type="GO" id="GO:0000417">
    <property type="term" value="C:HIR complex"/>
    <property type="evidence" value="ECO:0007669"/>
    <property type="project" value="TreeGrafter"/>
</dbReference>
<dbReference type="InterPro" id="IPR011494">
    <property type="entry name" value="HIRA-like_C"/>
</dbReference>
<keyword evidence="3" id="KW-0677">Repeat</keyword>
<feature type="compositionally biased region" description="Low complexity" evidence="6">
    <location>
        <begin position="123"/>
        <end position="146"/>
    </location>
</feature>
<dbReference type="GO" id="GO:0006351">
    <property type="term" value="P:DNA-templated transcription"/>
    <property type="evidence" value="ECO:0007669"/>
    <property type="project" value="InterPro"/>
</dbReference>
<dbReference type="RefSeq" id="XP_020049191.1">
    <property type="nucleotide sequence ID" value="XM_020189732.1"/>
</dbReference>
<reference evidence="9" key="1">
    <citation type="submission" date="2016-05" db="EMBL/GenBank/DDBJ databases">
        <title>Comparative genomics of biotechnologically important yeasts.</title>
        <authorList>
            <consortium name="DOE Joint Genome Institute"/>
            <person name="Riley R."/>
            <person name="Haridas S."/>
            <person name="Wolfe K.H."/>
            <person name="Lopes M.R."/>
            <person name="Hittinger C.T."/>
            <person name="Goker M."/>
            <person name="Salamov A."/>
            <person name="Wisecaver J."/>
            <person name="Long T.M."/>
            <person name="Aerts A.L."/>
            <person name="Barry K."/>
            <person name="Choi C."/>
            <person name="Clum A."/>
            <person name="Coughlan A.Y."/>
            <person name="Deshpande S."/>
            <person name="Douglass A.P."/>
            <person name="Hanson S.J."/>
            <person name="Klenk H.-P."/>
            <person name="Labutti K."/>
            <person name="Lapidus A."/>
            <person name="Lindquist E."/>
            <person name="Lipzen A."/>
            <person name="Meier-Kolthoff J.P."/>
            <person name="Ohm R.A."/>
            <person name="Otillar R.P."/>
            <person name="Pangilinan J."/>
            <person name="Peng Y."/>
            <person name="Rokas A."/>
            <person name="Rosa C.A."/>
            <person name="Scheuner C."/>
            <person name="Sibirny A.A."/>
            <person name="Slot J.C."/>
            <person name="Stielow J.B."/>
            <person name="Sun H."/>
            <person name="Kurtzman C.P."/>
            <person name="Blackwell M."/>
            <person name="Grigoriev I.V."/>
            <person name="Jeffries T.W."/>
        </authorList>
    </citation>
    <scope>NUCLEOTIDE SEQUENCE [LARGE SCALE GENOMIC DNA]</scope>
    <source>
        <strain evidence="9">DSM 1968</strain>
    </source>
</reference>
<evidence type="ECO:0000256" key="5">
    <source>
        <dbReference type="ARBA" id="ARBA00023242"/>
    </source>
</evidence>
<evidence type="ECO:0000256" key="1">
    <source>
        <dbReference type="ARBA" id="ARBA00004123"/>
    </source>
</evidence>
<dbReference type="InParanoid" id="A0A1D2VMS2"/>
<dbReference type="AlphaFoldDB" id="A0A1D2VMS2"/>
<evidence type="ECO:0000313" key="9">
    <source>
        <dbReference type="Proteomes" id="UP000095038"/>
    </source>
</evidence>
<name>A0A1D2VMS2_9ASCO</name>
<dbReference type="EMBL" id="KV454476">
    <property type="protein sequence ID" value="ODV62884.1"/>
    <property type="molecule type" value="Genomic_DNA"/>
</dbReference>
<dbReference type="GO" id="GO:0000785">
    <property type="term" value="C:chromatin"/>
    <property type="evidence" value="ECO:0007669"/>
    <property type="project" value="TreeGrafter"/>
</dbReference>
<keyword evidence="4" id="KW-0156">Chromatin regulator</keyword>
<dbReference type="GO" id="GO:0006355">
    <property type="term" value="P:regulation of DNA-templated transcription"/>
    <property type="evidence" value="ECO:0007669"/>
    <property type="project" value="InterPro"/>
</dbReference>
<dbReference type="InterPro" id="IPR031120">
    <property type="entry name" value="HIR1-like"/>
</dbReference>
<dbReference type="OrthoDB" id="1741719at2759"/>
<dbReference type="GO" id="GO:0031491">
    <property type="term" value="F:nucleosome binding"/>
    <property type="evidence" value="ECO:0007669"/>
    <property type="project" value="TreeGrafter"/>
</dbReference>
<dbReference type="GO" id="GO:0006338">
    <property type="term" value="P:chromatin remodeling"/>
    <property type="evidence" value="ECO:0007669"/>
    <property type="project" value="InterPro"/>
</dbReference>
<dbReference type="Proteomes" id="UP000095038">
    <property type="component" value="Unassembled WGS sequence"/>
</dbReference>
<evidence type="ECO:0000256" key="2">
    <source>
        <dbReference type="ARBA" id="ARBA00022574"/>
    </source>
</evidence>
<dbReference type="GO" id="GO:0005634">
    <property type="term" value="C:nucleus"/>
    <property type="evidence" value="ECO:0007669"/>
    <property type="project" value="UniProtKB-SubCell"/>
</dbReference>
<feature type="domain" description="Protein HIRA-like C-terminal" evidence="7">
    <location>
        <begin position="192"/>
        <end position="426"/>
    </location>
</feature>
<evidence type="ECO:0000256" key="3">
    <source>
        <dbReference type="ARBA" id="ARBA00022737"/>
    </source>
</evidence>
<feature type="compositionally biased region" description="Polar residues" evidence="6">
    <location>
        <begin position="107"/>
        <end position="122"/>
    </location>
</feature>
<keyword evidence="2" id="KW-0853">WD repeat</keyword>
<dbReference type="STRING" id="1344418.A0A1D2VMS2"/>
<dbReference type="FunCoup" id="A0A1D2VMS2">
    <property type="interactions" value="435"/>
</dbReference>
<evidence type="ECO:0000256" key="4">
    <source>
        <dbReference type="ARBA" id="ARBA00022853"/>
    </source>
</evidence>
<protein>
    <submittedName>
        <fullName evidence="8">Hira-domain-containing protein</fullName>
    </submittedName>
</protein>
<evidence type="ECO:0000313" key="8">
    <source>
        <dbReference type="EMBL" id="ODV62884.1"/>
    </source>
</evidence>
<feature type="region of interest" description="Disordered" evidence="6">
    <location>
        <begin position="106"/>
        <end position="146"/>
    </location>
</feature>
<accession>A0A1D2VMS2</accession>
<dbReference type="PANTHER" id="PTHR13831:SF1">
    <property type="entry name" value="PROTEIN HIR2"/>
    <property type="match status" value="1"/>
</dbReference>
<evidence type="ECO:0000259" key="7">
    <source>
        <dbReference type="Pfam" id="PF07569"/>
    </source>
</evidence>
<organism evidence="8 9">
    <name type="scientific">Ascoidea rubescens DSM 1968</name>
    <dbReference type="NCBI Taxonomy" id="1344418"/>
    <lineage>
        <taxon>Eukaryota</taxon>
        <taxon>Fungi</taxon>
        <taxon>Dikarya</taxon>
        <taxon>Ascomycota</taxon>
        <taxon>Saccharomycotina</taxon>
        <taxon>Saccharomycetes</taxon>
        <taxon>Ascoideaceae</taxon>
        <taxon>Ascoidea</taxon>
    </lineage>
</organism>
<evidence type="ECO:0000256" key="6">
    <source>
        <dbReference type="SAM" id="MobiDB-lite"/>
    </source>
</evidence>
<dbReference type="SUPFAM" id="SSF101908">
    <property type="entry name" value="Putative isomerase YbhE"/>
    <property type="match status" value="1"/>
</dbReference>
<feature type="non-terminal residue" evidence="8">
    <location>
        <position position="1"/>
    </location>
</feature>
<sequence length="485" mass="55042">LKSITSSITPFDTPSNKIPRQILQNSIKRKQQEVSEIDDPNNISNINNSNKLRKLKKDFESVEYINTIVINPSTSFAKIRLSTPKIRLSFLIKSPTNGNLLFEIKNGNGTEQKPTRISSRIASITTNNDRNRNNSNSVTNNSPSNGVSHAEYSKQLFVDFIPKLVNLCTGNGNDFWAISTIDGSILIYSYGGRRLFPPLVLGSTISFLESKGDYLMAVTSIGEVHVWNIKEKKSAFKPANLYSLLDTTTKLQEDILSKSENLTMVSITNKGIPIITLTNGNGYLYDKEMNSWCTISELWWAFGSHYWDATNNANNNNTDRNSLGFPMILNTQNKPTILSLLESKTNEELLRKNKGDLFKKISKIMLMKQGFENLENSISLSHLENKIIISKLLEENEEFKKLLINYCVRISELGLKHRLIEICLELYGPNFEIDESSDFNDSDSESSIDSDFEVRELLREIILNCSKNREVQRVLVRFAKVLEII</sequence>
<proteinExistence type="predicted"/>